<dbReference type="GO" id="GO:0015420">
    <property type="term" value="F:ABC-type vitamin B12 transporter activity"/>
    <property type="evidence" value="ECO:0007669"/>
    <property type="project" value="UniProtKB-UniRule"/>
</dbReference>
<dbReference type="NCBIfam" id="TIGR00313">
    <property type="entry name" value="cobQ"/>
    <property type="match status" value="1"/>
</dbReference>
<dbReference type="InterPro" id="IPR027417">
    <property type="entry name" value="P-loop_NTPase"/>
</dbReference>
<dbReference type="InterPro" id="IPR047045">
    <property type="entry name" value="CobQ_N"/>
</dbReference>
<keyword evidence="8" id="KW-1185">Reference proteome</keyword>
<dbReference type="UniPathway" id="UPA00148"/>
<feature type="domain" description="CobB/CobQ-like glutamine amidotransferase" evidence="6">
    <location>
        <begin position="280"/>
        <end position="476"/>
    </location>
</feature>
<evidence type="ECO:0000313" key="7">
    <source>
        <dbReference type="EMBL" id="ERT60742.1"/>
    </source>
</evidence>
<dbReference type="CDD" id="cd01750">
    <property type="entry name" value="GATase1_CobQ"/>
    <property type="match status" value="1"/>
</dbReference>
<dbReference type="PATRIC" id="fig|1111454.3.peg.779"/>
<keyword evidence="3 4" id="KW-0315">Glutamine amidotransferase</keyword>
<dbReference type="GO" id="GO:0016874">
    <property type="term" value="F:ligase activity"/>
    <property type="evidence" value="ECO:0007669"/>
    <property type="project" value="UniProtKB-KW"/>
</dbReference>
<dbReference type="PANTHER" id="PTHR21343">
    <property type="entry name" value="DETHIOBIOTIN SYNTHETASE"/>
    <property type="match status" value="1"/>
</dbReference>
<gene>
    <name evidence="4 7" type="primary">cobQ</name>
    <name evidence="7" type="ORF">HMPREF1250_0204</name>
</gene>
<comment type="function">
    <text evidence="4">Catalyzes amidations at positions B, D, E, and G on adenosylcobyrinic A,C-diamide. NH(2) groups are provided by glutamine, and one molecule of ATP is hydrogenolyzed for each amidation.</text>
</comment>
<evidence type="ECO:0000256" key="2">
    <source>
        <dbReference type="ARBA" id="ARBA00022573"/>
    </source>
</evidence>
<feature type="domain" description="CobQ/CobB/MinD/ParA nucleotide binding" evidence="5">
    <location>
        <begin position="31"/>
        <end position="257"/>
    </location>
</feature>
<dbReference type="InterPro" id="IPR011698">
    <property type="entry name" value="GATase_3"/>
</dbReference>
<dbReference type="GO" id="GO:0009236">
    <property type="term" value="P:cobalamin biosynthetic process"/>
    <property type="evidence" value="ECO:0007669"/>
    <property type="project" value="UniProtKB-UniRule"/>
</dbReference>
<comment type="caution">
    <text evidence="7">The sequence shown here is derived from an EMBL/GenBank/DDBJ whole genome shotgun (WGS) entry which is preliminary data.</text>
</comment>
<dbReference type="eggNOG" id="COG1492">
    <property type="taxonomic scope" value="Bacteria"/>
</dbReference>
<dbReference type="EMBL" id="AWXA01000016">
    <property type="protein sequence ID" value="ERT60742.1"/>
    <property type="molecule type" value="Genomic_DNA"/>
</dbReference>
<evidence type="ECO:0000259" key="5">
    <source>
        <dbReference type="Pfam" id="PF01656"/>
    </source>
</evidence>
<dbReference type="SUPFAM" id="SSF52317">
    <property type="entry name" value="Class I glutamine amidotransferase-like"/>
    <property type="match status" value="1"/>
</dbReference>
<comment type="pathway">
    <text evidence="1 4">Cofactor biosynthesis; adenosylcobalamin biosynthesis.</text>
</comment>
<accession>U7UMT6</accession>
<dbReference type="SUPFAM" id="SSF52540">
    <property type="entry name" value="P-loop containing nucleoside triphosphate hydrolases"/>
    <property type="match status" value="1"/>
</dbReference>
<keyword evidence="7" id="KW-0436">Ligase</keyword>
<evidence type="ECO:0000256" key="1">
    <source>
        <dbReference type="ARBA" id="ARBA00004953"/>
    </source>
</evidence>
<evidence type="ECO:0000256" key="3">
    <source>
        <dbReference type="ARBA" id="ARBA00022962"/>
    </source>
</evidence>
<reference evidence="7 8" key="1">
    <citation type="submission" date="2013-09" db="EMBL/GenBank/DDBJ databases">
        <authorList>
            <person name="Durkin A.S."/>
            <person name="Haft D.R."/>
            <person name="McCorrison J."/>
            <person name="Torralba M."/>
            <person name="Gillis M."/>
            <person name="Haft D.H."/>
            <person name="Methe B."/>
            <person name="Sutton G."/>
            <person name="Nelson K.E."/>
        </authorList>
    </citation>
    <scope>NUCLEOTIDE SEQUENCE [LARGE SCALE GENOMIC DNA]</scope>
    <source>
        <strain evidence="7 8">BV3C16-1</strain>
    </source>
</reference>
<dbReference type="Gene3D" id="3.40.50.880">
    <property type="match status" value="1"/>
</dbReference>
<evidence type="ECO:0000313" key="8">
    <source>
        <dbReference type="Proteomes" id="UP000017090"/>
    </source>
</evidence>
<proteinExistence type="inferred from homology"/>
<feature type="active site" description="Nucleophile" evidence="4">
    <location>
        <position position="359"/>
    </location>
</feature>
<dbReference type="PROSITE" id="PS51274">
    <property type="entry name" value="GATASE_COBBQ"/>
    <property type="match status" value="1"/>
</dbReference>
<dbReference type="InterPro" id="IPR029062">
    <property type="entry name" value="Class_I_gatase-like"/>
</dbReference>
<dbReference type="InterPro" id="IPR033949">
    <property type="entry name" value="CobQ_GATase1"/>
</dbReference>
<comment type="similarity">
    <text evidence="4">Belongs to the CobB/CobQ family. CobQ subfamily.</text>
</comment>
<dbReference type="Pfam" id="PF01656">
    <property type="entry name" value="CbiA"/>
    <property type="match status" value="1"/>
</dbReference>
<dbReference type="HAMAP" id="MF_00028">
    <property type="entry name" value="CobQ"/>
    <property type="match status" value="1"/>
</dbReference>
<feature type="active site" evidence="4">
    <location>
        <position position="470"/>
    </location>
</feature>
<protein>
    <recommendedName>
        <fullName evidence="4">Cobyric acid synthase</fullName>
    </recommendedName>
</protein>
<dbReference type="PANTHER" id="PTHR21343:SF1">
    <property type="entry name" value="COBYRIC ACID SYNTHASE"/>
    <property type="match status" value="1"/>
</dbReference>
<dbReference type="InterPro" id="IPR004459">
    <property type="entry name" value="CobQ_synth"/>
</dbReference>
<dbReference type="Gene3D" id="3.40.50.300">
    <property type="entry name" value="P-loop containing nucleotide triphosphate hydrolases"/>
    <property type="match status" value="1"/>
</dbReference>
<keyword evidence="2 4" id="KW-0169">Cobalamin biosynthesis</keyword>
<dbReference type="CDD" id="cd05389">
    <property type="entry name" value="CobQ_N"/>
    <property type="match status" value="1"/>
</dbReference>
<evidence type="ECO:0000259" key="6">
    <source>
        <dbReference type="Pfam" id="PF07685"/>
    </source>
</evidence>
<dbReference type="Pfam" id="PF07685">
    <property type="entry name" value="GATase_3"/>
    <property type="match status" value="1"/>
</dbReference>
<organism evidence="7 8">
    <name type="scientific">Megasphaera vaginalis</name>
    <name type="common">ex Srinivasan et al. 2021</name>
    <dbReference type="NCBI Taxonomy" id="1111454"/>
    <lineage>
        <taxon>Bacteria</taxon>
        <taxon>Bacillati</taxon>
        <taxon>Bacillota</taxon>
        <taxon>Negativicutes</taxon>
        <taxon>Veillonellales</taxon>
        <taxon>Veillonellaceae</taxon>
        <taxon>Megasphaera</taxon>
    </lineage>
</organism>
<evidence type="ECO:0000256" key="4">
    <source>
        <dbReference type="HAMAP-Rule" id="MF_00028"/>
    </source>
</evidence>
<dbReference type="STRING" id="1111454.HMPREF1250_0204"/>
<dbReference type="AlphaFoldDB" id="U7UMT6"/>
<dbReference type="InterPro" id="IPR002586">
    <property type="entry name" value="CobQ/CobB/MinD/ParA_Nub-bd_dom"/>
</dbReference>
<dbReference type="Proteomes" id="UP000017090">
    <property type="component" value="Unassembled WGS sequence"/>
</dbReference>
<name>U7UMT6_9FIRM</name>
<dbReference type="NCBIfam" id="NF001989">
    <property type="entry name" value="PRK00784.1"/>
    <property type="match status" value="1"/>
</dbReference>
<sequence>MNGTGIAGKRTGPVSRSSELSGKEFTLAKYLMFQGTSSHVGKSILTTALCRIFYRSGLRTVPFKAQNMALNSFVTADGREMGRAQVAQAEAAGLEPLVEMNPVLLKPTGNASSQVIIDGKPVGTMSAAAYHRSYSLKAFEAVVRALEKLDAAYDMIVLEGAGSPAEINLKDTDIVNMRVARHLGAPVILVADIDRGGSLAALVGTLELLDPAERDLVKGLVINKFRGDIRLFEPAVAFLEKKTGKPVLGVLPYIPDLGIDDEDSVSLGDKKAAPRGEGIKIAVVTTPKISNFTDFDSLAFEPDTDLYYVADATGITAADLIILPGSKNTSDDLLWLRQKGLEKAIFDASAKGIPIIGICGGYQMLGRTIYDPFHVETAHAAVDGMGLLPMETTLAVEKTTAQATVSCTGLRFAGGVLTAPLLSGYEIHMGRTDYGDGDTPLTVISRSGIPCSAPIGSGTADGSVWGTYLHGIFDNDIFRRELLNCLRRRQGLLPLTQVSNYKAAKEKKYDRLASIAAAHLDLEKIWRIVGDDKG</sequence>